<protein>
    <submittedName>
        <fullName evidence="1">Uncharacterized protein</fullName>
    </submittedName>
</protein>
<organism evidence="1 2">
    <name type="scientific">Salix suchowensis</name>
    <dbReference type="NCBI Taxonomy" id="1278906"/>
    <lineage>
        <taxon>Eukaryota</taxon>
        <taxon>Viridiplantae</taxon>
        <taxon>Streptophyta</taxon>
        <taxon>Embryophyta</taxon>
        <taxon>Tracheophyta</taxon>
        <taxon>Spermatophyta</taxon>
        <taxon>Magnoliopsida</taxon>
        <taxon>eudicotyledons</taxon>
        <taxon>Gunneridae</taxon>
        <taxon>Pentapetalae</taxon>
        <taxon>rosids</taxon>
        <taxon>fabids</taxon>
        <taxon>Malpighiales</taxon>
        <taxon>Salicaceae</taxon>
        <taxon>Saliceae</taxon>
        <taxon>Salix</taxon>
    </lineage>
</organism>
<evidence type="ECO:0000313" key="1">
    <source>
        <dbReference type="EMBL" id="KAJ6397784.1"/>
    </source>
</evidence>
<accession>A0ABQ9CFM5</accession>
<keyword evidence="2" id="KW-1185">Reference proteome</keyword>
<comment type="caution">
    <text evidence="1">The sequence shown here is derived from an EMBL/GenBank/DDBJ whole genome shotgun (WGS) entry which is preliminary data.</text>
</comment>
<proteinExistence type="predicted"/>
<reference evidence="1" key="2">
    <citation type="journal article" date="2023" name="Int. J. Mol. Sci.">
        <title>De Novo Assembly and Annotation of 11 Diverse Shrub Willow (Salix) Genomes Reveals Novel Gene Organization in Sex-Linked Regions.</title>
        <authorList>
            <person name="Hyden B."/>
            <person name="Feng K."/>
            <person name="Yates T.B."/>
            <person name="Jawdy S."/>
            <person name="Cereghino C."/>
            <person name="Smart L.B."/>
            <person name="Muchero W."/>
        </authorList>
    </citation>
    <scope>NUCLEOTIDE SEQUENCE</scope>
    <source>
        <tissue evidence="1">Shoot tip</tissue>
    </source>
</reference>
<gene>
    <name evidence="1" type="ORF">OIU77_018735</name>
</gene>
<dbReference type="Proteomes" id="UP001141253">
    <property type="component" value="Chromosome 5"/>
</dbReference>
<dbReference type="EMBL" id="JAPFFI010000003">
    <property type="protein sequence ID" value="KAJ6397784.1"/>
    <property type="molecule type" value="Genomic_DNA"/>
</dbReference>
<sequence>MRPYINTKQPLIFLIHTKALFNCKSHHISSPIMVN</sequence>
<evidence type="ECO:0000313" key="2">
    <source>
        <dbReference type="Proteomes" id="UP001141253"/>
    </source>
</evidence>
<reference evidence="1" key="1">
    <citation type="submission" date="2022-10" db="EMBL/GenBank/DDBJ databases">
        <authorList>
            <person name="Hyden B.L."/>
            <person name="Feng K."/>
            <person name="Yates T."/>
            <person name="Jawdy S."/>
            <person name="Smart L.B."/>
            <person name="Muchero W."/>
        </authorList>
    </citation>
    <scope>NUCLEOTIDE SEQUENCE</scope>
    <source>
        <tissue evidence="1">Shoot tip</tissue>
    </source>
</reference>
<name>A0ABQ9CFM5_9ROSI</name>